<dbReference type="PANTHER" id="PTHR46890:SF48">
    <property type="entry name" value="RNA-DIRECTED DNA POLYMERASE"/>
    <property type="match status" value="1"/>
</dbReference>
<reference evidence="1" key="1">
    <citation type="journal article" date="2023" name="Plant J.">
        <title>Genome sequences and population genomics provide insights into the demographic history, inbreeding, and mutation load of two 'living fossil' tree species of Dipteronia.</title>
        <authorList>
            <person name="Feng Y."/>
            <person name="Comes H.P."/>
            <person name="Chen J."/>
            <person name="Zhu S."/>
            <person name="Lu R."/>
            <person name="Zhang X."/>
            <person name="Li P."/>
            <person name="Qiu J."/>
            <person name="Olsen K.M."/>
            <person name="Qiu Y."/>
        </authorList>
    </citation>
    <scope>NUCLEOTIDE SEQUENCE</scope>
    <source>
        <strain evidence="1">NBL</strain>
    </source>
</reference>
<dbReference type="Proteomes" id="UP001281410">
    <property type="component" value="Unassembled WGS sequence"/>
</dbReference>
<dbReference type="AlphaFoldDB" id="A0AAE0EIA1"/>
<protein>
    <recommendedName>
        <fullName evidence="3">Reverse transcriptase</fullName>
    </recommendedName>
</protein>
<comment type="caution">
    <text evidence="1">The sequence shown here is derived from an EMBL/GenBank/DDBJ whole genome shotgun (WGS) entry which is preliminary data.</text>
</comment>
<organism evidence="1 2">
    <name type="scientific">Dipteronia sinensis</name>
    <dbReference type="NCBI Taxonomy" id="43782"/>
    <lineage>
        <taxon>Eukaryota</taxon>
        <taxon>Viridiplantae</taxon>
        <taxon>Streptophyta</taxon>
        <taxon>Embryophyta</taxon>
        <taxon>Tracheophyta</taxon>
        <taxon>Spermatophyta</taxon>
        <taxon>Magnoliopsida</taxon>
        <taxon>eudicotyledons</taxon>
        <taxon>Gunneridae</taxon>
        <taxon>Pentapetalae</taxon>
        <taxon>rosids</taxon>
        <taxon>malvids</taxon>
        <taxon>Sapindales</taxon>
        <taxon>Sapindaceae</taxon>
        <taxon>Hippocastanoideae</taxon>
        <taxon>Acereae</taxon>
        <taxon>Dipteronia</taxon>
    </lineage>
</organism>
<accession>A0AAE0EIA1</accession>
<evidence type="ECO:0000313" key="2">
    <source>
        <dbReference type="Proteomes" id="UP001281410"/>
    </source>
</evidence>
<gene>
    <name evidence="1" type="ORF">Dsin_001252</name>
</gene>
<sequence>MEDFREALDDCGLEGLGYLSLVFTWCNKREGGEMVQERNCAFLDSNFLAEEVKKAVFDMYPTKAPGLDGTHALLYQTLWHIVGLQSSVDEVISDTKSAFIPGCLISDNAIVGFECVHALRTRKNGKKWALAIKLDMSKAYDRDKWEYIWGMMSRLRFSLWWIDRIMRCVMSISFSFMINGEVQTLIKPFGGWDVELIRRSFNLEDASHILSLPFSSKGSVNSLLWHYEKLENYSVQSGYRLSCSLSKVSDGINGKMGICIIVRNAASEVLASSPHPIVAGYNAQISESVTILRGLKLGISLGLVPCAVESDALSVVTLTKAGHAPCVNVGLIIHDLL</sequence>
<name>A0AAE0EIA1_9ROSI</name>
<dbReference type="EMBL" id="JANJYJ010000001">
    <property type="protein sequence ID" value="KAK3229371.1"/>
    <property type="molecule type" value="Genomic_DNA"/>
</dbReference>
<dbReference type="InterPro" id="IPR052343">
    <property type="entry name" value="Retrotransposon-Effector_Assoc"/>
</dbReference>
<evidence type="ECO:0008006" key="3">
    <source>
        <dbReference type="Google" id="ProtNLM"/>
    </source>
</evidence>
<keyword evidence="2" id="KW-1185">Reference proteome</keyword>
<dbReference type="PANTHER" id="PTHR46890">
    <property type="entry name" value="NON-LTR RETROLELEMENT REVERSE TRANSCRIPTASE-LIKE PROTEIN-RELATED"/>
    <property type="match status" value="1"/>
</dbReference>
<proteinExistence type="predicted"/>
<evidence type="ECO:0000313" key="1">
    <source>
        <dbReference type="EMBL" id="KAK3229371.1"/>
    </source>
</evidence>